<dbReference type="EMBL" id="FMYW01000002">
    <property type="protein sequence ID" value="SDC08200.1"/>
    <property type="molecule type" value="Genomic_DNA"/>
</dbReference>
<dbReference type="Pfam" id="PF13936">
    <property type="entry name" value="HTH_38"/>
    <property type="match status" value="1"/>
</dbReference>
<accession>A0A1G6IP28</accession>
<protein>
    <submittedName>
        <fullName evidence="3">Transposase and inactivated derivatives, IS30 family</fullName>
    </submittedName>
</protein>
<dbReference type="RefSeq" id="WP_093729340.1">
    <property type="nucleotide sequence ID" value="NZ_FMYW01000002.1"/>
</dbReference>
<dbReference type="GO" id="GO:0006310">
    <property type="term" value="P:DNA recombination"/>
    <property type="evidence" value="ECO:0007669"/>
    <property type="project" value="UniProtKB-KW"/>
</dbReference>
<dbReference type="InterPro" id="IPR051917">
    <property type="entry name" value="Transposase-Integrase"/>
</dbReference>
<organism evidence="3 4">
    <name type="scientific">Succiniclasticum ruminis</name>
    <dbReference type="NCBI Taxonomy" id="40841"/>
    <lineage>
        <taxon>Bacteria</taxon>
        <taxon>Bacillati</taxon>
        <taxon>Bacillota</taxon>
        <taxon>Negativicutes</taxon>
        <taxon>Acidaminococcales</taxon>
        <taxon>Acidaminococcaceae</taxon>
        <taxon>Succiniclasticum</taxon>
    </lineage>
</organism>
<dbReference type="PANTHER" id="PTHR10948">
    <property type="entry name" value="TRANSPOSASE"/>
    <property type="match status" value="1"/>
</dbReference>
<dbReference type="Gene3D" id="3.30.420.10">
    <property type="entry name" value="Ribonuclease H-like superfamily/Ribonuclease H"/>
    <property type="match status" value="1"/>
</dbReference>
<dbReference type="Proteomes" id="UP000198943">
    <property type="component" value="Unassembled WGS sequence"/>
</dbReference>
<dbReference type="NCBIfam" id="NF033563">
    <property type="entry name" value="transpos_IS30"/>
    <property type="match status" value="1"/>
</dbReference>
<dbReference type="InterPro" id="IPR036397">
    <property type="entry name" value="RNaseH_sf"/>
</dbReference>
<dbReference type="InterPro" id="IPR053392">
    <property type="entry name" value="Transposase_IS30-like"/>
</dbReference>
<dbReference type="AlphaFoldDB" id="A0A1G6IP28"/>
<dbReference type="InterPro" id="IPR001584">
    <property type="entry name" value="Integrase_cat-core"/>
</dbReference>
<dbReference type="OrthoDB" id="9776104at2"/>
<dbReference type="GO" id="GO:0004803">
    <property type="term" value="F:transposase activity"/>
    <property type="evidence" value="ECO:0007669"/>
    <property type="project" value="TreeGrafter"/>
</dbReference>
<sequence>MDNPNCNTEHKKIQHVTAEERHEIEVRFNKDQWSIYRIAKQLCRPFNTIKNEIERGLVLLYHGKVLRYNAKRAEQVYLEHRSHCCKQYKRLATSPFIHYVEEHFKDGWSLDACVGRAGMEGLFPRSQMVCTKTLYNYVDAGLLGIKNIDLPYKLSRKTKSARVRQNKRILGDSISDRPEEAETRQAFGHWEIDTVRGLKKETEPAILTLVERKSRYSIWLKIMSATAASVQEGMRQILTHFGDKAQKVFKTITGDNGSEFAELFRLAGEGIGIYFTHPYSSWEKGTNERHNGLLRRFIPKGKSISGYGTEDILFIGDWANNLPRRILGYKTPEELFEKELDQIYAL</sequence>
<dbReference type="InterPro" id="IPR012337">
    <property type="entry name" value="RNaseH-like_sf"/>
</dbReference>
<keyword evidence="4" id="KW-1185">Reference proteome</keyword>
<proteinExistence type="predicted"/>
<dbReference type="GO" id="GO:0003676">
    <property type="term" value="F:nucleic acid binding"/>
    <property type="evidence" value="ECO:0007669"/>
    <property type="project" value="InterPro"/>
</dbReference>
<name>A0A1G6IP28_9FIRM</name>
<feature type="domain" description="Integrase catalytic" evidence="2">
    <location>
        <begin position="174"/>
        <end position="340"/>
    </location>
</feature>
<gene>
    <name evidence="3" type="ORF">SAMN04487864_102168</name>
</gene>
<dbReference type="SUPFAM" id="SSF53098">
    <property type="entry name" value="Ribonuclease H-like"/>
    <property type="match status" value="1"/>
</dbReference>
<dbReference type="InterPro" id="IPR025246">
    <property type="entry name" value="IS30-like_HTH"/>
</dbReference>
<keyword evidence="1" id="KW-0233">DNA recombination</keyword>
<evidence type="ECO:0000256" key="1">
    <source>
        <dbReference type="ARBA" id="ARBA00023172"/>
    </source>
</evidence>
<dbReference type="GO" id="GO:0015074">
    <property type="term" value="P:DNA integration"/>
    <property type="evidence" value="ECO:0007669"/>
    <property type="project" value="InterPro"/>
</dbReference>
<dbReference type="PANTHER" id="PTHR10948:SF23">
    <property type="entry name" value="TRANSPOSASE INSI FOR INSERTION SEQUENCE ELEMENT IS30A-RELATED"/>
    <property type="match status" value="1"/>
</dbReference>
<evidence type="ECO:0000259" key="2">
    <source>
        <dbReference type="PROSITE" id="PS50994"/>
    </source>
</evidence>
<dbReference type="PROSITE" id="PS50994">
    <property type="entry name" value="INTEGRASE"/>
    <property type="match status" value="1"/>
</dbReference>
<dbReference type="GO" id="GO:0005829">
    <property type="term" value="C:cytosol"/>
    <property type="evidence" value="ECO:0007669"/>
    <property type="project" value="TreeGrafter"/>
</dbReference>
<evidence type="ECO:0000313" key="4">
    <source>
        <dbReference type="Proteomes" id="UP000198943"/>
    </source>
</evidence>
<evidence type="ECO:0000313" key="3">
    <source>
        <dbReference type="EMBL" id="SDC08200.1"/>
    </source>
</evidence>
<reference evidence="4" key="1">
    <citation type="submission" date="2016-10" db="EMBL/GenBank/DDBJ databases">
        <authorList>
            <person name="Varghese N."/>
            <person name="Submissions S."/>
        </authorList>
    </citation>
    <scope>NUCLEOTIDE SEQUENCE [LARGE SCALE GENOMIC DNA]</scope>
    <source>
        <strain evidence="4">DSM 11005</strain>
    </source>
</reference>
<dbReference type="GO" id="GO:0032196">
    <property type="term" value="P:transposition"/>
    <property type="evidence" value="ECO:0007669"/>
    <property type="project" value="TreeGrafter"/>
</dbReference>